<gene>
    <name evidence="3" type="ORF">OLW01_01215</name>
</gene>
<dbReference type="EMBL" id="CP109965">
    <property type="protein sequence ID" value="WAJ70466.1"/>
    <property type="molecule type" value="Genomic_DNA"/>
</dbReference>
<dbReference type="SMART" id="SM00886">
    <property type="entry name" value="Dabb"/>
    <property type="match status" value="1"/>
</dbReference>
<evidence type="ECO:0000256" key="1">
    <source>
        <dbReference type="SAM" id="SignalP"/>
    </source>
</evidence>
<evidence type="ECO:0000313" key="3">
    <source>
        <dbReference type="EMBL" id="WAJ70466.1"/>
    </source>
</evidence>
<proteinExistence type="predicted"/>
<name>A0ABY7AQE2_9ALTE</name>
<reference evidence="3" key="1">
    <citation type="submission" date="2022-10" db="EMBL/GenBank/DDBJ databases">
        <title>Catenovulum adriacola sp. nov. isolated in the Harbour of Susak.</title>
        <authorList>
            <person name="Schoch T."/>
            <person name="Reich S.J."/>
            <person name="Stoeferle S."/>
            <person name="Flaiz M."/>
            <person name="Kazda M."/>
            <person name="Riedel C.U."/>
            <person name="Duerre P."/>
        </authorList>
    </citation>
    <scope>NUCLEOTIDE SEQUENCE</scope>
    <source>
        <strain evidence="3">TS8</strain>
    </source>
</reference>
<feature type="domain" description="Stress-response A/B barrel" evidence="2">
    <location>
        <begin position="30"/>
        <end position="126"/>
    </location>
</feature>
<dbReference type="SUPFAM" id="SSF54909">
    <property type="entry name" value="Dimeric alpha+beta barrel"/>
    <property type="match status" value="1"/>
</dbReference>
<dbReference type="InterPro" id="IPR011008">
    <property type="entry name" value="Dimeric_a/b-barrel"/>
</dbReference>
<keyword evidence="1" id="KW-0732">Signal</keyword>
<feature type="chain" id="PRO_5046998209" evidence="1">
    <location>
        <begin position="21"/>
        <end position="130"/>
    </location>
</feature>
<sequence>MKKLCILLIAFMGLPFMASADQQKIEAGGFVHSVYFWLKNPDSDSERKEFEAHLTKFINASKYVKSKHIGTKASSHRDVVDSSYDYTLIVTFDDKAAQDKYQDEPVHHKFVEDASHLWRKVAVYDSHSIL</sequence>
<evidence type="ECO:0000313" key="4">
    <source>
        <dbReference type="Proteomes" id="UP001163726"/>
    </source>
</evidence>
<keyword evidence="4" id="KW-1185">Reference proteome</keyword>
<dbReference type="InterPro" id="IPR013097">
    <property type="entry name" value="Dabb"/>
</dbReference>
<protein>
    <submittedName>
        <fullName evidence="3">Dabb family protein</fullName>
    </submittedName>
</protein>
<dbReference type="Gene3D" id="3.30.70.100">
    <property type="match status" value="1"/>
</dbReference>
<dbReference type="RefSeq" id="WP_268074817.1">
    <property type="nucleotide sequence ID" value="NZ_CP109965.1"/>
</dbReference>
<dbReference type="Proteomes" id="UP001163726">
    <property type="component" value="Chromosome"/>
</dbReference>
<organism evidence="3 4">
    <name type="scientific">Catenovulum adriaticum</name>
    <dbReference type="NCBI Taxonomy" id="2984846"/>
    <lineage>
        <taxon>Bacteria</taxon>
        <taxon>Pseudomonadati</taxon>
        <taxon>Pseudomonadota</taxon>
        <taxon>Gammaproteobacteria</taxon>
        <taxon>Alteromonadales</taxon>
        <taxon>Alteromonadaceae</taxon>
        <taxon>Catenovulum</taxon>
    </lineage>
</organism>
<evidence type="ECO:0000259" key="2">
    <source>
        <dbReference type="PROSITE" id="PS51502"/>
    </source>
</evidence>
<dbReference type="PROSITE" id="PS51502">
    <property type="entry name" value="S_R_A_B_BARREL"/>
    <property type="match status" value="1"/>
</dbReference>
<feature type="signal peptide" evidence="1">
    <location>
        <begin position="1"/>
        <end position="20"/>
    </location>
</feature>
<accession>A0ABY7AQE2</accession>
<dbReference type="Pfam" id="PF07876">
    <property type="entry name" value="Dabb"/>
    <property type="match status" value="1"/>
</dbReference>